<evidence type="ECO:0000313" key="2">
    <source>
        <dbReference type="EMBL" id="NYH86056.1"/>
    </source>
</evidence>
<dbReference type="SUPFAM" id="SSF53474">
    <property type="entry name" value="alpha/beta-Hydrolases"/>
    <property type="match status" value="1"/>
</dbReference>
<sequence length="307" mass="32838">MTSQNAGPATTRPRKAAGTLEVPGAHLYYETWGFEGSGNPLLLLIPGGLGDAGFYSSIGPALAGDYRVVTYDRRGNSRSTVASPHQQARIGEQIADALALLDLLGGTGQDDQDDQEPAPAYVFGGSGGAIIALDLATRHPHRVRTLVAHEPPVVTVLPDASAHLARFEELRALHRTDGTEQAMAAFNADHAGSEQDFEYDPELPPDRDIVQRFAGNFDMFLGTEMLAFVRYEPDVAALRAAARAGTRLVIGGGERSSAHYPYRAGAVLAERLGREYAEFVEFPGDHAGYLGRPRAFAEKLRAVLGAG</sequence>
<gene>
    <name evidence="2" type="ORF">FHR37_004907</name>
    <name evidence="3" type="ORF">SAMN05421678_12069</name>
</gene>
<reference evidence="2 5" key="2">
    <citation type="submission" date="2020-07" db="EMBL/GenBank/DDBJ databases">
        <title>Sequencing the genomes of 1000 actinobacteria strains.</title>
        <authorList>
            <person name="Klenk H.-P."/>
        </authorList>
    </citation>
    <scope>NUCLEOTIDE SEQUENCE [LARGE SCALE GENOMIC DNA]</scope>
    <source>
        <strain evidence="2 5">DSM 45117</strain>
    </source>
</reference>
<feature type="domain" description="AB hydrolase-1" evidence="1">
    <location>
        <begin position="40"/>
        <end position="172"/>
    </location>
</feature>
<dbReference type="GO" id="GO:0046503">
    <property type="term" value="P:glycerolipid catabolic process"/>
    <property type="evidence" value="ECO:0007669"/>
    <property type="project" value="TreeGrafter"/>
</dbReference>
<reference evidence="3 4" key="1">
    <citation type="submission" date="2016-10" db="EMBL/GenBank/DDBJ databases">
        <authorList>
            <person name="de Groot N.N."/>
        </authorList>
    </citation>
    <scope>NUCLEOTIDE SEQUENCE [LARGE SCALE GENOMIC DNA]</scope>
    <source>
        <strain evidence="3 4">CPCC 202808</strain>
    </source>
</reference>
<dbReference type="RefSeq" id="WP_092889061.1">
    <property type="nucleotide sequence ID" value="NZ_FOOI01000020.1"/>
</dbReference>
<dbReference type="STRING" id="504797.SAMN05421678_12069"/>
<dbReference type="InterPro" id="IPR000073">
    <property type="entry name" value="AB_hydrolase_1"/>
</dbReference>
<dbReference type="InterPro" id="IPR029058">
    <property type="entry name" value="AB_hydrolase_fold"/>
</dbReference>
<dbReference type="EMBL" id="JACBZA010000001">
    <property type="protein sequence ID" value="NYH86056.1"/>
    <property type="molecule type" value="Genomic_DNA"/>
</dbReference>
<evidence type="ECO:0000313" key="5">
    <source>
        <dbReference type="Proteomes" id="UP000533017"/>
    </source>
</evidence>
<name>A0A1I3ASX4_9ACTN</name>
<dbReference type="EMBL" id="FOOI01000020">
    <property type="protein sequence ID" value="SFH53228.1"/>
    <property type="molecule type" value="Genomic_DNA"/>
</dbReference>
<dbReference type="Proteomes" id="UP000199052">
    <property type="component" value="Unassembled WGS sequence"/>
</dbReference>
<dbReference type="AlphaFoldDB" id="A0A1I3ASX4"/>
<dbReference type="PANTHER" id="PTHR43433:SF5">
    <property type="entry name" value="AB HYDROLASE-1 DOMAIN-CONTAINING PROTEIN"/>
    <property type="match status" value="1"/>
</dbReference>
<evidence type="ECO:0000259" key="1">
    <source>
        <dbReference type="Pfam" id="PF00561"/>
    </source>
</evidence>
<organism evidence="3 4">
    <name type="scientific">Actinopolymorpha cephalotaxi</name>
    <dbReference type="NCBI Taxonomy" id="504797"/>
    <lineage>
        <taxon>Bacteria</taxon>
        <taxon>Bacillati</taxon>
        <taxon>Actinomycetota</taxon>
        <taxon>Actinomycetes</taxon>
        <taxon>Propionibacteriales</taxon>
        <taxon>Actinopolymorphaceae</taxon>
        <taxon>Actinopolymorpha</taxon>
    </lineage>
</organism>
<dbReference type="Gene3D" id="3.40.50.1820">
    <property type="entry name" value="alpha/beta hydrolase"/>
    <property type="match status" value="1"/>
</dbReference>
<evidence type="ECO:0000313" key="3">
    <source>
        <dbReference type="EMBL" id="SFH53228.1"/>
    </source>
</evidence>
<accession>A0A1I3ASX4</accession>
<protein>
    <submittedName>
        <fullName evidence="3">Pimeloyl-ACP methyl ester carboxylesterase</fullName>
    </submittedName>
</protein>
<keyword evidence="5" id="KW-1185">Reference proteome</keyword>
<dbReference type="PANTHER" id="PTHR43433">
    <property type="entry name" value="HYDROLASE, ALPHA/BETA FOLD FAMILY PROTEIN"/>
    <property type="match status" value="1"/>
</dbReference>
<dbReference type="Proteomes" id="UP000533017">
    <property type="component" value="Unassembled WGS sequence"/>
</dbReference>
<dbReference type="InterPro" id="IPR050471">
    <property type="entry name" value="AB_hydrolase"/>
</dbReference>
<dbReference type="OrthoDB" id="3210164at2"/>
<proteinExistence type="predicted"/>
<dbReference type="GO" id="GO:0004806">
    <property type="term" value="F:triacylglycerol lipase activity"/>
    <property type="evidence" value="ECO:0007669"/>
    <property type="project" value="TreeGrafter"/>
</dbReference>
<evidence type="ECO:0000313" key="4">
    <source>
        <dbReference type="Proteomes" id="UP000199052"/>
    </source>
</evidence>
<dbReference type="Pfam" id="PF00561">
    <property type="entry name" value="Abhydrolase_1"/>
    <property type="match status" value="1"/>
</dbReference>